<evidence type="ECO:0000313" key="2">
    <source>
        <dbReference type="EMBL" id="CAE5962595.1"/>
    </source>
</evidence>
<dbReference type="Proteomes" id="UP000682877">
    <property type="component" value="Chromosome 2"/>
</dbReference>
<protein>
    <recommendedName>
        <fullName evidence="4">Transmembrane protein</fullName>
    </recommendedName>
</protein>
<accession>A0A8S1ZLL4</accession>
<name>A0A8S1ZLL4_ARAAE</name>
<evidence type="ECO:0000313" key="3">
    <source>
        <dbReference type="Proteomes" id="UP000682877"/>
    </source>
</evidence>
<dbReference type="AlphaFoldDB" id="A0A8S1ZLL4"/>
<dbReference type="EMBL" id="LR999452">
    <property type="protein sequence ID" value="CAE5962595.1"/>
    <property type="molecule type" value="Genomic_DNA"/>
</dbReference>
<keyword evidence="3" id="KW-1185">Reference proteome</keyword>
<gene>
    <name evidence="2" type="ORF">AARE701A_LOCUS4291</name>
</gene>
<keyword evidence="1" id="KW-1133">Transmembrane helix</keyword>
<sequence length="156" mass="18177">MDQKLKTTTISPPQPPKRWLNHIKTFFDVPNPRIVRIFSISSLATFFSGIAFAFEWTFHGKNHFGFQWIIYYALSLIILPILIWLGLGIVMVVSSSHGSMQVASVAVEEEHYVNDCTGKNKNEETKKNNVRVWRLLWLIRIKKSAPIRYLRMKRQS</sequence>
<evidence type="ECO:0008006" key="4">
    <source>
        <dbReference type="Google" id="ProtNLM"/>
    </source>
</evidence>
<feature type="transmembrane region" description="Helical" evidence="1">
    <location>
        <begin position="69"/>
        <end position="93"/>
    </location>
</feature>
<proteinExistence type="predicted"/>
<evidence type="ECO:0000256" key="1">
    <source>
        <dbReference type="SAM" id="Phobius"/>
    </source>
</evidence>
<keyword evidence="1" id="KW-0812">Transmembrane</keyword>
<feature type="transmembrane region" description="Helical" evidence="1">
    <location>
        <begin position="34"/>
        <end position="54"/>
    </location>
</feature>
<keyword evidence="1" id="KW-0472">Membrane</keyword>
<organism evidence="2 3">
    <name type="scientific">Arabidopsis arenosa</name>
    <name type="common">Sand rock-cress</name>
    <name type="synonym">Cardaminopsis arenosa</name>
    <dbReference type="NCBI Taxonomy" id="38785"/>
    <lineage>
        <taxon>Eukaryota</taxon>
        <taxon>Viridiplantae</taxon>
        <taxon>Streptophyta</taxon>
        <taxon>Embryophyta</taxon>
        <taxon>Tracheophyta</taxon>
        <taxon>Spermatophyta</taxon>
        <taxon>Magnoliopsida</taxon>
        <taxon>eudicotyledons</taxon>
        <taxon>Gunneridae</taxon>
        <taxon>Pentapetalae</taxon>
        <taxon>rosids</taxon>
        <taxon>malvids</taxon>
        <taxon>Brassicales</taxon>
        <taxon>Brassicaceae</taxon>
        <taxon>Camelineae</taxon>
        <taxon>Arabidopsis</taxon>
    </lineage>
</organism>
<reference evidence="2" key="1">
    <citation type="submission" date="2021-01" db="EMBL/GenBank/DDBJ databases">
        <authorList>
            <person name="Bezrukov I."/>
        </authorList>
    </citation>
    <scope>NUCLEOTIDE SEQUENCE</scope>
</reference>